<dbReference type="InterPro" id="IPR000757">
    <property type="entry name" value="Beta-glucanase-like"/>
</dbReference>
<keyword evidence="1" id="KW-0378">Hydrolase</keyword>
<sequence>SLSCDYLQYLFLASSDDFNSDIEVIYGGNRAKIFDNGTLLQLSLDEGNGSGFQYKHEILYGRIDVKVKLVPGDSAGTVTTFYLSSQGDTRDEVDMEFLGNVSGEPYILHTNIYTRGKGSREQRFHLWFDPRHDFHSYSFVWSPANILLSVRSHLSCFLAFLKRHRDLTTDMIFCI</sequence>
<dbReference type="Gene3D" id="2.60.120.200">
    <property type="match status" value="1"/>
</dbReference>
<dbReference type="GO" id="GO:0004553">
    <property type="term" value="F:hydrolase activity, hydrolyzing O-glycosyl compounds"/>
    <property type="evidence" value="ECO:0007669"/>
    <property type="project" value="InterPro"/>
</dbReference>
<accession>A0A835LKH3</accession>
<evidence type="ECO:0000256" key="3">
    <source>
        <dbReference type="PIRSR" id="PIRSR608264-1"/>
    </source>
</evidence>
<evidence type="ECO:0000256" key="2">
    <source>
        <dbReference type="ARBA" id="ARBA00023295"/>
    </source>
</evidence>
<evidence type="ECO:0000259" key="4">
    <source>
        <dbReference type="PROSITE" id="PS51762"/>
    </source>
</evidence>
<evidence type="ECO:0000256" key="1">
    <source>
        <dbReference type="ARBA" id="ARBA00022801"/>
    </source>
</evidence>
<dbReference type="PROSITE" id="PS51762">
    <property type="entry name" value="GH16_2"/>
    <property type="match status" value="1"/>
</dbReference>
<feature type="domain" description="GH16" evidence="4">
    <location>
        <begin position="5"/>
        <end position="175"/>
    </location>
</feature>
<dbReference type="PANTHER" id="PTHR31062">
    <property type="entry name" value="XYLOGLUCAN ENDOTRANSGLUCOSYLASE/HYDROLASE PROTEIN 8-RELATED"/>
    <property type="match status" value="1"/>
</dbReference>
<keyword evidence="6" id="KW-1185">Reference proteome</keyword>
<name>A0A835LKH3_9MAGN</name>
<dbReference type="Proteomes" id="UP000631114">
    <property type="component" value="Unassembled WGS sequence"/>
</dbReference>
<keyword evidence="2" id="KW-0326">Glycosidase</keyword>
<feature type="active site" description="Nucleophile" evidence="3">
    <location>
        <position position="92"/>
    </location>
</feature>
<gene>
    <name evidence="5" type="ORF">IFM89_036143</name>
</gene>
<evidence type="ECO:0000313" key="5">
    <source>
        <dbReference type="EMBL" id="KAF9590651.1"/>
    </source>
</evidence>
<dbReference type="GO" id="GO:0005975">
    <property type="term" value="P:carbohydrate metabolic process"/>
    <property type="evidence" value="ECO:0007669"/>
    <property type="project" value="InterPro"/>
</dbReference>
<dbReference type="OrthoDB" id="4781at2759"/>
<dbReference type="EMBL" id="JADFTS010000009">
    <property type="protein sequence ID" value="KAF9590651.1"/>
    <property type="molecule type" value="Genomic_DNA"/>
</dbReference>
<dbReference type="InterPro" id="IPR044791">
    <property type="entry name" value="Beta-glucanase/XTH"/>
</dbReference>
<protein>
    <recommendedName>
        <fullName evidence="4">GH16 domain-containing protein</fullName>
    </recommendedName>
</protein>
<dbReference type="InterPro" id="IPR008264">
    <property type="entry name" value="Beta_glucanase"/>
</dbReference>
<dbReference type="Pfam" id="PF00722">
    <property type="entry name" value="Glyco_hydro_16"/>
    <property type="match status" value="1"/>
</dbReference>
<dbReference type="InterPro" id="IPR013320">
    <property type="entry name" value="ConA-like_dom_sf"/>
</dbReference>
<organism evidence="5 6">
    <name type="scientific">Coptis chinensis</name>
    <dbReference type="NCBI Taxonomy" id="261450"/>
    <lineage>
        <taxon>Eukaryota</taxon>
        <taxon>Viridiplantae</taxon>
        <taxon>Streptophyta</taxon>
        <taxon>Embryophyta</taxon>
        <taxon>Tracheophyta</taxon>
        <taxon>Spermatophyta</taxon>
        <taxon>Magnoliopsida</taxon>
        <taxon>Ranunculales</taxon>
        <taxon>Ranunculaceae</taxon>
        <taxon>Coptidoideae</taxon>
        <taxon>Coptis</taxon>
    </lineage>
</organism>
<proteinExistence type="predicted"/>
<dbReference type="AlphaFoldDB" id="A0A835LKH3"/>
<feature type="active site" description="Proton donor" evidence="3">
    <location>
        <position position="96"/>
    </location>
</feature>
<evidence type="ECO:0000313" key="6">
    <source>
        <dbReference type="Proteomes" id="UP000631114"/>
    </source>
</evidence>
<dbReference type="SUPFAM" id="SSF49899">
    <property type="entry name" value="Concanavalin A-like lectins/glucanases"/>
    <property type="match status" value="1"/>
</dbReference>
<reference evidence="5 6" key="1">
    <citation type="submission" date="2020-10" db="EMBL/GenBank/DDBJ databases">
        <title>The Coptis chinensis genome and diversification of protoberbering-type alkaloids.</title>
        <authorList>
            <person name="Wang B."/>
            <person name="Shu S."/>
            <person name="Song C."/>
            <person name="Liu Y."/>
        </authorList>
    </citation>
    <scope>NUCLEOTIDE SEQUENCE [LARGE SCALE GENOMIC DNA]</scope>
    <source>
        <strain evidence="5">HL-2020</strain>
        <tissue evidence="5">Leaf</tissue>
    </source>
</reference>
<comment type="caution">
    <text evidence="5">The sequence shown here is derived from an EMBL/GenBank/DDBJ whole genome shotgun (WGS) entry which is preliminary data.</text>
</comment>
<dbReference type="PRINTS" id="PR00737">
    <property type="entry name" value="GLHYDRLASE16"/>
</dbReference>
<feature type="non-terminal residue" evidence="5">
    <location>
        <position position="175"/>
    </location>
</feature>